<proteinExistence type="predicted"/>
<feature type="compositionally biased region" description="Acidic residues" evidence="1">
    <location>
        <begin position="96"/>
        <end position="108"/>
    </location>
</feature>
<keyword evidence="3" id="KW-1185">Reference proteome</keyword>
<reference evidence="2 3" key="1">
    <citation type="submission" date="2017-12" db="EMBL/GenBank/DDBJ databases">
        <title>Comparative genomics of Botrytis spp.</title>
        <authorList>
            <person name="Valero-Jimenez C.A."/>
            <person name="Tapia P."/>
            <person name="Veloso J."/>
            <person name="Silva-Moreno E."/>
            <person name="Staats M."/>
            <person name="Valdes J.H."/>
            <person name="Van Kan J.A.L."/>
        </authorList>
    </citation>
    <scope>NUCLEOTIDE SEQUENCE [LARGE SCALE GENOMIC DNA]</scope>
    <source>
        <strain evidence="2 3">Bp0003</strain>
    </source>
</reference>
<comment type="caution">
    <text evidence="2">The sequence shown here is derived from an EMBL/GenBank/DDBJ whole genome shotgun (WGS) entry which is preliminary data.</text>
</comment>
<dbReference type="Proteomes" id="UP000297910">
    <property type="component" value="Unassembled WGS sequence"/>
</dbReference>
<feature type="region of interest" description="Disordered" evidence="1">
    <location>
        <begin position="90"/>
        <end position="116"/>
    </location>
</feature>
<accession>A0A4Z1FLB0</accession>
<evidence type="ECO:0000313" key="3">
    <source>
        <dbReference type="Proteomes" id="UP000297910"/>
    </source>
</evidence>
<evidence type="ECO:0000256" key="1">
    <source>
        <dbReference type="SAM" id="MobiDB-lite"/>
    </source>
</evidence>
<dbReference type="AlphaFoldDB" id="A0A4Z1FLB0"/>
<gene>
    <name evidence="2" type="ORF">BPAE_0109g00060</name>
</gene>
<evidence type="ECO:0000313" key="2">
    <source>
        <dbReference type="EMBL" id="TGO24178.1"/>
    </source>
</evidence>
<protein>
    <submittedName>
        <fullName evidence="2">Uncharacterized protein</fullName>
    </submittedName>
</protein>
<name>A0A4Z1FLB0_9HELO</name>
<organism evidence="2 3">
    <name type="scientific">Botrytis paeoniae</name>
    <dbReference type="NCBI Taxonomy" id="278948"/>
    <lineage>
        <taxon>Eukaryota</taxon>
        <taxon>Fungi</taxon>
        <taxon>Dikarya</taxon>
        <taxon>Ascomycota</taxon>
        <taxon>Pezizomycotina</taxon>
        <taxon>Leotiomycetes</taxon>
        <taxon>Helotiales</taxon>
        <taxon>Sclerotiniaceae</taxon>
        <taxon>Botrytis</taxon>
    </lineage>
</organism>
<sequence length="148" mass="14967">MIPQKTRLAYKTHLVAIIREDIIAGLVDSVVGDLTAGIGVDAVDGVVRVVVAETGEVDHVGTGGDYASVVVAAGVVGLGDLFIGAGQVSGGGEGVGGEEEGGEGEESGGEGNEHFGGWIGRGGGWWELGVGESGYDVMIWIEEGNENE</sequence>
<dbReference type="EMBL" id="PQXI01000109">
    <property type="protein sequence ID" value="TGO24178.1"/>
    <property type="molecule type" value="Genomic_DNA"/>
</dbReference>